<dbReference type="KEGG" id="gog:C1280_09470"/>
<evidence type="ECO:0000313" key="1">
    <source>
        <dbReference type="EMBL" id="AWM37231.1"/>
    </source>
</evidence>
<dbReference type="OrthoDB" id="288770at2"/>
<sequence length="66" mass="7389">MAQLPVASHLTVEQIDERYRTCSDAAEKSRWHVVWLVSRPERPMSATAAAKLVGFTPAWGPAILKR</sequence>
<evidence type="ECO:0000313" key="2">
    <source>
        <dbReference type="Proteomes" id="UP000245802"/>
    </source>
</evidence>
<accession>A0A2Z3GX56</accession>
<gene>
    <name evidence="1" type="ORF">C1280_09470</name>
</gene>
<protein>
    <submittedName>
        <fullName evidence="1">Uncharacterized protein</fullName>
    </submittedName>
</protein>
<name>A0A2Z3GX56_9BACT</name>
<proteinExistence type="predicted"/>
<dbReference type="Proteomes" id="UP000245802">
    <property type="component" value="Chromosome"/>
</dbReference>
<keyword evidence="2" id="KW-1185">Reference proteome</keyword>
<dbReference type="AlphaFoldDB" id="A0A2Z3GX56"/>
<reference evidence="1 2" key="1">
    <citation type="submission" date="2018-01" db="EMBL/GenBank/DDBJ databases">
        <title>G. obscuriglobus.</title>
        <authorList>
            <person name="Franke J."/>
            <person name="Blomberg W."/>
            <person name="Selmecki A."/>
        </authorList>
    </citation>
    <scope>NUCLEOTIDE SEQUENCE [LARGE SCALE GENOMIC DNA]</scope>
    <source>
        <strain evidence="1 2">DSM 5831</strain>
    </source>
</reference>
<organism evidence="1 2">
    <name type="scientific">Gemmata obscuriglobus</name>
    <dbReference type="NCBI Taxonomy" id="114"/>
    <lineage>
        <taxon>Bacteria</taxon>
        <taxon>Pseudomonadati</taxon>
        <taxon>Planctomycetota</taxon>
        <taxon>Planctomycetia</taxon>
        <taxon>Gemmatales</taxon>
        <taxon>Gemmataceae</taxon>
        <taxon>Gemmata</taxon>
    </lineage>
</organism>
<dbReference type="EMBL" id="CP025958">
    <property type="protein sequence ID" value="AWM37231.1"/>
    <property type="molecule type" value="Genomic_DNA"/>
</dbReference>
<dbReference type="RefSeq" id="WP_010038828.1">
    <property type="nucleotide sequence ID" value="NZ_CP025958.1"/>
</dbReference>